<dbReference type="EMBL" id="DRQG01000088">
    <property type="protein sequence ID" value="HGY55932.1"/>
    <property type="molecule type" value="Genomic_DNA"/>
</dbReference>
<dbReference type="PANTHER" id="PTHR11705:SF145">
    <property type="entry name" value="PEPTIDASE M14 CARBOXYPEPTIDASE A DOMAIN-CONTAINING PROTEIN"/>
    <property type="match status" value="1"/>
</dbReference>
<dbReference type="PANTHER" id="PTHR11705">
    <property type="entry name" value="PROTEASE FAMILY M14 CARBOXYPEPTIDASE A,B"/>
    <property type="match status" value="1"/>
</dbReference>
<dbReference type="GO" id="GO:0004181">
    <property type="term" value="F:metallocarboxypeptidase activity"/>
    <property type="evidence" value="ECO:0007669"/>
    <property type="project" value="InterPro"/>
</dbReference>
<evidence type="ECO:0000256" key="1">
    <source>
        <dbReference type="ARBA" id="ARBA00001947"/>
    </source>
</evidence>
<feature type="signal peptide" evidence="3">
    <location>
        <begin position="1"/>
        <end position="17"/>
    </location>
</feature>
<dbReference type="InterPro" id="IPR000834">
    <property type="entry name" value="Peptidase_M14"/>
</dbReference>
<dbReference type="AlphaFoldDB" id="A0A7V4U273"/>
<dbReference type="Gene3D" id="3.40.630.10">
    <property type="entry name" value="Zn peptidases"/>
    <property type="match status" value="1"/>
</dbReference>
<keyword evidence="3" id="KW-0732">Signal</keyword>
<sequence length="589" mass="68776">MIKYMAAFFLFITAATAGDWQTYYEKSGYKATPRYAETVDFCRRLAAASSQIHYTTFGISPQGRPLPLLIIDKKGRTTAREVRQSDNVVFLIQAGIHSGEIDGKDAGLMLTRDIAVLRDLANLIDHVTILFIPIFNVDGHERFGAYNRVNQNGPEEMGWRVTAQNLNLNRDYLKADTPEMQSWLKLYNEWLPEFFADCHVTDGADYQYVLTYKIEQHGILDSALIRWVESAYLPPVRQAMRESGFPIIEYVSFRRAHDVESGMTTWATPPRLSDGYTAIRNRPGLLIETHMFKDYKSRVSATYQMLKHTLETLNREYRALRRLTAQADSLTALPAFRKKPFTLTYKYSKDSTMIDFLGFKYEKIKSDITGGEWYRFFRDKPKTFRIPFFNKMEPDIQVMLPEAYIVPAEWQTVIERIKLHGVEYYELKQPIKLKVHTYKFKNAHWQERPYEGRHPVRFETEAVEFERIYPAGSVVLDMNQPAAKIIANMLEPKARDSFVYWGFFDAVFEQKEYIESYVLEEQARLMLATDAALKQEYLAKMNSDSAFAGNPQAIRQWFYEKSPYWDRFKDVYPVGRIEDRVVLDRLLKK</sequence>
<dbReference type="Pfam" id="PF00246">
    <property type="entry name" value="Peptidase_M14"/>
    <property type="match status" value="1"/>
</dbReference>
<comment type="similarity">
    <text evidence="2">Belongs to the peptidase M14 family.</text>
</comment>
<reference evidence="5" key="1">
    <citation type="journal article" date="2020" name="mSystems">
        <title>Genome- and Community-Level Interaction Insights into Carbon Utilization and Element Cycling Functions of Hydrothermarchaeota in Hydrothermal Sediment.</title>
        <authorList>
            <person name="Zhou Z."/>
            <person name="Liu Y."/>
            <person name="Xu W."/>
            <person name="Pan J."/>
            <person name="Luo Z.H."/>
            <person name="Li M."/>
        </authorList>
    </citation>
    <scope>NUCLEOTIDE SEQUENCE [LARGE SCALE GENOMIC DNA]</scope>
    <source>
        <strain evidence="5">HyVt-577</strain>
    </source>
</reference>
<proteinExistence type="inferred from homology"/>
<dbReference type="GO" id="GO:0006508">
    <property type="term" value="P:proteolysis"/>
    <property type="evidence" value="ECO:0007669"/>
    <property type="project" value="InterPro"/>
</dbReference>
<gene>
    <name evidence="5" type="ORF">ENK44_09530</name>
</gene>
<dbReference type="Proteomes" id="UP000885779">
    <property type="component" value="Unassembled WGS sequence"/>
</dbReference>
<dbReference type="CDD" id="cd06241">
    <property type="entry name" value="M14-like"/>
    <property type="match status" value="1"/>
</dbReference>
<feature type="chain" id="PRO_5031041819" evidence="3">
    <location>
        <begin position="18"/>
        <end position="589"/>
    </location>
</feature>
<evidence type="ECO:0000256" key="2">
    <source>
        <dbReference type="ARBA" id="ARBA00005988"/>
    </source>
</evidence>
<dbReference type="GO" id="GO:0005615">
    <property type="term" value="C:extracellular space"/>
    <property type="evidence" value="ECO:0007669"/>
    <property type="project" value="TreeGrafter"/>
</dbReference>
<protein>
    <submittedName>
        <fullName evidence="5">Peptidase M14</fullName>
    </submittedName>
</protein>
<evidence type="ECO:0000256" key="3">
    <source>
        <dbReference type="SAM" id="SignalP"/>
    </source>
</evidence>
<comment type="cofactor">
    <cofactor evidence="1">
        <name>Zn(2+)</name>
        <dbReference type="ChEBI" id="CHEBI:29105"/>
    </cofactor>
</comment>
<dbReference type="SUPFAM" id="SSF53187">
    <property type="entry name" value="Zn-dependent exopeptidases"/>
    <property type="match status" value="1"/>
</dbReference>
<organism evidence="5">
    <name type="scientific">Caldithrix abyssi</name>
    <dbReference type="NCBI Taxonomy" id="187145"/>
    <lineage>
        <taxon>Bacteria</taxon>
        <taxon>Pseudomonadati</taxon>
        <taxon>Calditrichota</taxon>
        <taxon>Calditrichia</taxon>
        <taxon>Calditrichales</taxon>
        <taxon>Calditrichaceae</taxon>
        <taxon>Caldithrix</taxon>
    </lineage>
</organism>
<evidence type="ECO:0000313" key="5">
    <source>
        <dbReference type="EMBL" id="HGY55932.1"/>
    </source>
</evidence>
<feature type="domain" description="Peptidase M14" evidence="4">
    <location>
        <begin position="40"/>
        <end position="174"/>
    </location>
</feature>
<comment type="caution">
    <text evidence="5">The sequence shown here is derived from an EMBL/GenBank/DDBJ whole genome shotgun (WGS) entry which is preliminary data.</text>
</comment>
<dbReference type="GO" id="GO:0008270">
    <property type="term" value="F:zinc ion binding"/>
    <property type="evidence" value="ECO:0007669"/>
    <property type="project" value="InterPro"/>
</dbReference>
<accession>A0A7V4U273</accession>
<evidence type="ECO:0000259" key="4">
    <source>
        <dbReference type="Pfam" id="PF00246"/>
    </source>
</evidence>
<name>A0A7V4U273_CALAY</name>